<feature type="chain" id="PRO_5007491555" evidence="2">
    <location>
        <begin position="23"/>
        <end position="503"/>
    </location>
</feature>
<sequence>MKKIILCFMIGLLSVAPIVGWAAPPEFSGGVNNEYAYEEIVFITGKPVKFVGTLALSEREKENTKTITYRFNKLTPEDKTIEAELTKSVTFVTEYTNRNEKGQTIAQTRVEKYSESLKIGQDKYELKDFQFSKSDVIDNRPAAAFYSGNLKGRKYYVINKDQGEVVVDISGGSVGYENFWGNTETQIIDYVIQTTRLLPSDGNNGQQANEKTSWQGTVRVQTSDSQTKTLKYAENEANFSSFYGGHIRITNREMVSRYDYNLPQIAENKADGSKRNKGSMALSKQMVPKLERLIVPKFRDIGGHWAQESIEKLYSLDVFDEQSSFFAPNIPFTRGEFIKGVIRACDIRPNLDASLKPSRSRKQPPEESPFQDVKVEDKHYQYIKSGLEKQIISGVSPDRFDPEGPLTRAQAITILIRALGFENKGPSPGYYTSFADDRDIPNWARDSIYVAKEIHLIQGDDFNRVNPNKVVSRAEASAMLVRFLEFLEKDLQRDYRENIIQFQ</sequence>
<keyword evidence="5" id="KW-1185">Reference proteome</keyword>
<dbReference type="Pfam" id="PF00395">
    <property type="entry name" value="SLH"/>
    <property type="match status" value="3"/>
</dbReference>
<reference evidence="4 5" key="1">
    <citation type="submission" date="2015-12" db="EMBL/GenBank/DDBJ databases">
        <title>Draft genome sequence of the thermoanaerobe Thermotalea metallivorans, an isolate from the runoff channel of the Great Artesian Basin, Australia.</title>
        <authorList>
            <person name="Patel B.K."/>
        </authorList>
    </citation>
    <scope>NUCLEOTIDE SEQUENCE [LARGE SCALE GENOMIC DNA]</scope>
    <source>
        <strain evidence="4 5">B2-1</strain>
    </source>
</reference>
<dbReference type="RefSeq" id="WP_068555689.1">
    <property type="nucleotide sequence ID" value="NZ_LOEE01000028.1"/>
</dbReference>
<dbReference type="EMBL" id="LOEE01000028">
    <property type="protein sequence ID" value="KXG76220.1"/>
    <property type="molecule type" value="Genomic_DNA"/>
</dbReference>
<dbReference type="EC" id="3.2.1.4" evidence="4"/>
<feature type="domain" description="SLH" evidence="3">
    <location>
        <begin position="293"/>
        <end position="355"/>
    </location>
</feature>
<proteinExistence type="predicted"/>
<dbReference type="InterPro" id="IPR001119">
    <property type="entry name" value="SLH_dom"/>
</dbReference>
<feature type="domain" description="SLH" evidence="3">
    <location>
        <begin position="366"/>
        <end position="429"/>
    </location>
</feature>
<dbReference type="STRING" id="520762.AN619_11770"/>
<keyword evidence="4" id="KW-0326">Glycosidase</keyword>
<evidence type="ECO:0000313" key="5">
    <source>
        <dbReference type="Proteomes" id="UP000070456"/>
    </source>
</evidence>
<protein>
    <submittedName>
        <fullName evidence="4">Endoglucanase</fullName>
        <ecNumber evidence="4">3.2.1.4</ecNumber>
    </submittedName>
</protein>
<gene>
    <name evidence="4" type="ORF">AN619_11770</name>
</gene>
<dbReference type="AlphaFoldDB" id="A0A140L6P5"/>
<evidence type="ECO:0000259" key="3">
    <source>
        <dbReference type="PROSITE" id="PS51272"/>
    </source>
</evidence>
<dbReference type="PROSITE" id="PS51272">
    <property type="entry name" value="SLH"/>
    <property type="match status" value="3"/>
</dbReference>
<accession>A0A140L6P5</accession>
<feature type="signal peptide" evidence="2">
    <location>
        <begin position="1"/>
        <end position="22"/>
    </location>
</feature>
<feature type="domain" description="SLH" evidence="3">
    <location>
        <begin position="431"/>
        <end position="494"/>
    </location>
</feature>
<keyword evidence="1" id="KW-0677">Repeat</keyword>
<comment type="caution">
    <text evidence="4">The sequence shown here is derived from an EMBL/GenBank/DDBJ whole genome shotgun (WGS) entry which is preliminary data.</text>
</comment>
<evidence type="ECO:0000313" key="4">
    <source>
        <dbReference type="EMBL" id="KXG76220.1"/>
    </source>
</evidence>
<name>A0A140L6P5_9FIRM</name>
<dbReference type="PATRIC" id="fig|520762.4.peg.1315"/>
<evidence type="ECO:0000256" key="2">
    <source>
        <dbReference type="SAM" id="SignalP"/>
    </source>
</evidence>
<keyword evidence="2" id="KW-0732">Signal</keyword>
<dbReference type="GO" id="GO:0008810">
    <property type="term" value="F:cellulase activity"/>
    <property type="evidence" value="ECO:0007669"/>
    <property type="project" value="UniProtKB-EC"/>
</dbReference>
<organism evidence="4 5">
    <name type="scientific">Thermotalea metallivorans</name>
    <dbReference type="NCBI Taxonomy" id="520762"/>
    <lineage>
        <taxon>Bacteria</taxon>
        <taxon>Bacillati</taxon>
        <taxon>Bacillota</taxon>
        <taxon>Clostridia</taxon>
        <taxon>Peptostreptococcales</taxon>
        <taxon>Thermotaleaceae</taxon>
        <taxon>Thermotalea</taxon>
    </lineage>
</organism>
<dbReference type="Proteomes" id="UP000070456">
    <property type="component" value="Unassembled WGS sequence"/>
</dbReference>
<keyword evidence="4" id="KW-0378">Hydrolase</keyword>
<evidence type="ECO:0000256" key="1">
    <source>
        <dbReference type="ARBA" id="ARBA00022737"/>
    </source>
</evidence>